<evidence type="ECO:0000313" key="2">
    <source>
        <dbReference type="Proteomes" id="UP000217258"/>
    </source>
</evidence>
<name>A0ABN5C1M9_9GAMM</name>
<proteinExistence type="predicted"/>
<protein>
    <submittedName>
        <fullName evidence="1">Uncharacterized protein</fullName>
    </submittedName>
</protein>
<keyword evidence="2" id="KW-1185">Reference proteome</keyword>
<organism evidence="1 2">
    <name type="scientific">Pseudoalteromonas issachenkonii</name>
    <dbReference type="NCBI Taxonomy" id="152297"/>
    <lineage>
        <taxon>Bacteria</taxon>
        <taxon>Pseudomonadati</taxon>
        <taxon>Pseudomonadota</taxon>
        <taxon>Gammaproteobacteria</taxon>
        <taxon>Alteromonadales</taxon>
        <taxon>Pseudoalteromonadaceae</taxon>
        <taxon>Pseudoalteromonas</taxon>
    </lineage>
</organism>
<sequence length="37" mass="4514">MQNVTLINYQYIVLTQTKQLTNWYAKTVLPYDFFINQ</sequence>
<accession>A0ABN5C1M9</accession>
<dbReference type="Proteomes" id="UP000217258">
    <property type="component" value="Chromosome I"/>
</dbReference>
<evidence type="ECO:0000313" key="1">
    <source>
        <dbReference type="EMBL" id="ATC91017.1"/>
    </source>
</evidence>
<dbReference type="EMBL" id="CP011030">
    <property type="protein sequence ID" value="ATC91017.1"/>
    <property type="molecule type" value="Genomic_DNA"/>
</dbReference>
<gene>
    <name evidence="1" type="ORF">PISS_a2175</name>
</gene>
<reference evidence="1 2" key="1">
    <citation type="submission" date="2015-06" db="EMBL/GenBank/DDBJ databases">
        <authorList>
            <person name="Xie B.-B."/>
            <person name="Rong J.-C."/>
            <person name="Qin Q.-L."/>
            <person name="Zhang Y.-Z."/>
        </authorList>
    </citation>
    <scope>NUCLEOTIDE SEQUENCE [LARGE SCALE GENOMIC DNA]</scope>
    <source>
        <strain evidence="1 2">KMM 3549</strain>
    </source>
</reference>